<organism evidence="2 3">
    <name type="scientific">Vulcaniibacterium thermophilum</name>
    <dbReference type="NCBI Taxonomy" id="1169913"/>
    <lineage>
        <taxon>Bacteria</taxon>
        <taxon>Pseudomonadati</taxon>
        <taxon>Pseudomonadota</taxon>
        <taxon>Gammaproteobacteria</taxon>
        <taxon>Lysobacterales</taxon>
        <taxon>Lysobacteraceae</taxon>
        <taxon>Vulcaniibacterium</taxon>
    </lineage>
</organism>
<proteinExistence type="predicted"/>
<dbReference type="InterPro" id="IPR027443">
    <property type="entry name" value="IPNS-like_sf"/>
</dbReference>
<dbReference type="Gene3D" id="2.60.120.330">
    <property type="entry name" value="B-lactam Antibiotic, Isopenicillin N Synthase, Chain"/>
    <property type="match status" value="1"/>
</dbReference>
<reference evidence="2" key="1">
    <citation type="journal article" date="2014" name="Int. J. Syst. Evol. Microbiol.">
        <title>Complete genome sequence of Corynebacterium casei LMG S-19264T (=DSM 44701T), isolated from a smear-ripened cheese.</title>
        <authorList>
            <consortium name="US DOE Joint Genome Institute (JGI-PGF)"/>
            <person name="Walter F."/>
            <person name="Albersmeier A."/>
            <person name="Kalinowski J."/>
            <person name="Ruckert C."/>
        </authorList>
    </citation>
    <scope>NUCLEOTIDE SEQUENCE</scope>
    <source>
        <strain evidence="2">KCTC 32020</strain>
    </source>
</reference>
<feature type="domain" description="Aspartyl/asparaginy/proline hydroxylase" evidence="1">
    <location>
        <begin position="65"/>
        <end position="167"/>
    </location>
</feature>
<gene>
    <name evidence="2" type="ORF">GCM10007167_17830</name>
</gene>
<evidence type="ECO:0000259" key="1">
    <source>
        <dbReference type="Pfam" id="PF05118"/>
    </source>
</evidence>
<evidence type="ECO:0000313" key="3">
    <source>
        <dbReference type="Proteomes" id="UP000636453"/>
    </source>
</evidence>
<keyword evidence="3" id="KW-1185">Reference proteome</keyword>
<dbReference type="Pfam" id="PF05118">
    <property type="entry name" value="Asp_Arg_Hydrox"/>
    <property type="match status" value="1"/>
</dbReference>
<name>A0A919DC35_9GAMM</name>
<reference evidence="2" key="2">
    <citation type="submission" date="2020-09" db="EMBL/GenBank/DDBJ databases">
        <authorList>
            <person name="Sun Q."/>
            <person name="Kim S."/>
        </authorList>
    </citation>
    <scope>NUCLEOTIDE SEQUENCE</scope>
    <source>
        <strain evidence="2">KCTC 32020</strain>
    </source>
</reference>
<dbReference type="Proteomes" id="UP000636453">
    <property type="component" value="Unassembled WGS sequence"/>
</dbReference>
<sequence length="324" mass="35351">MKLQVPFIQLPLRFDADRLAAEIAAIGEDAWKPHPQGFPGNSMLPLVAVNGDPDDEGFAGAMRPTPHLLRCPYLTQVFASLGAVVGRSRLMRLSGNAEVTRHADQGYYWAERVRVHVPIVTQPTVRFECGGQVLHMAAGECWIFDTWRQHSVVNDAVRERIHLVVDTVGGSAFWELVAKGRPHAAAVAGWSPRMVAPVEGERAAFPCETANVPAVMSPWELNTHLALLFNDARPHPNLPVMGQIAGRFARAWRGLWAEHGDAESGRPAFRALLARFLDEIRGPSQGVLLENELAWFGALNAMVGRAAVLPEAEPAAAHRAADNG</sequence>
<dbReference type="RefSeq" id="WP_146472321.1">
    <property type="nucleotide sequence ID" value="NZ_BNCF01000009.1"/>
</dbReference>
<comment type="caution">
    <text evidence="2">The sequence shown here is derived from an EMBL/GenBank/DDBJ whole genome shotgun (WGS) entry which is preliminary data.</text>
</comment>
<evidence type="ECO:0000313" key="2">
    <source>
        <dbReference type="EMBL" id="GHE36102.1"/>
    </source>
</evidence>
<dbReference type="SUPFAM" id="SSF51197">
    <property type="entry name" value="Clavaminate synthase-like"/>
    <property type="match status" value="1"/>
</dbReference>
<dbReference type="AlphaFoldDB" id="A0A919DC35"/>
<protein>
    <recommendedName>
        <fullName evidence="1">Aspartyl/asparaginy/proline hydroxylase domain-containing protein</fullName>
    </recommendedName>
</protein>
<dbReference type="OrthoDB" id="1441538at2"/>
<dbReference type="EMBL" id="BNCF01000009">
    <property type="protein sequence ID" value="GHE36102.1"/>
    <property type="molecule type" value="Genomic_DNA"/>
</dbReference>
<accession>A0A919DC35</accession>
<dbReference type="InterPro" id="IPR007803">
    <property type="entry name" value="Asp/Arg/Pro-Hydrxlase"/>
</dbReference>